<proteinExistence type="predicted"/>
<gene>
    <name evidence="1" type="ORF">METZ01_LOCUS470493</name>
</gene>
<organism evidence="1">
    <name type="scientific">marine metagenome</name>
    <dbReference type="NCBI Taxonomy" id="408172"/>
    <lineage>
        <taxon>unclassified sequences</taxon>
        <taxon>metagenomes</taxon>
        <taxon>ecological metagenomes</taxon>
    </lineage>
</organism>
<name>A0A383BCV7_9ZZZZ</name>
<protein>
    <submittedName>
        <fullName evidence="1">Uncharacterized protein</fullName>
    </submittedName>
</protein>
<feature type="non-terminal residue" evidence="1">
    <location>
        <position position="39"/>
    </location>
</feature>
<dbReference type="EMBL" id="UINC01199286">
    <property type="protein sequence ID" value="SVE17639.1"/>
    <property type="molecule type" value="Genomic_DNA"/>
</dbReference>
<evidence type="ECO:0000313" key="1">
    <source>
        <dbReference type="EMBL" id="SVE17639.1"/>
    </source>
</evidence>
<dbReference type="AlphaFoldDB" id="A0A383BCV7"/>
<accession>A0A383BCV7</accession>
<sequence>MQAGDREKIGLHGLDVTRLGLGGTTFGNMYSAIADQEAL</sequence>
<reference evidence="1" key="1">
    <citation type="submission" date="2018-05" db="EMBL/GenBank/DDBJ databases">
        <authorList>
            <person name="Lanie J.A."/>
            <person name="Ng W.-L."/>
            <person name="Kazmierczak K.M."/>
            <person name="Andrzejewski T.M."/>
            <person name="Davidsen T.M."/>
            <person name="Wayne K.J."/>
            <person name="Tettelin H."/>
            <person name="Glass J.I."/>
            <person name="Rusch D."/>
            <person name="Podicherti R."/>
            <person name="Tsui H.-C.T."/>
            <person name="Winkler M.E."/>
        </authorList>
    </citation>
    <scope>NUCLEOTIDE SEQUENCE</scope>
</reference>